<sequence>MFFRTLEVESRCSGGLWAIQNITIGSFTIAWRYNDIAKTVQFIVEGQVVPGINLTSTYIAIGWSDTETTMNNMDVAIFFPGVQLLQD</sequence>
<dbReference type="EMBL" id="CAJOBJ010327259">
    <property type="protein sequence ID" value="CAF5177138.1"/>
    <property type="molecule type" value="Genomic_DNA"/>
</dbReference>
<dbReference type="InterPro" id="IPR005018">
    <property type="entry name" value="DOMON_domain"/>
</dbReference>
<dbReference type="Proteomes" id="UP000681967">
    <property type="component" value="Unassembled WGS sequence"/>
</dbReference>
<feature type="domain" description="DOMON" evidence="1">
    <location>
        <begin position="25"/>
        <end position="87"/>
    </location>
</feature>
<reference evidence="3" key="1">
    <citation type="submission" date="2021-02" db="EMBL/GenBank/DDBJ databases">
        <authorList>
            <person name="Nowell W R."/>
        </authorList>
    </citation>
    <scope>NUCLEOTIDE SEQUENCE</scope>
</reference>
<comment type="caution">
    <text evidence="3">The sequence shown here is derived from an EMBL/GenBank/DDBJ whole genome shotgun (WGS) entry which is preliminary data.</text>
</comment>
<evidence type="ECO:0000313" key="4">
    <source>
        <dbReference type="Proteomes" id="UP000681720"/>
    </source>
</evidence>
<proteinExistence type="predicted"/>
<dbReference type="AlphaFoldDB" id="A0A8S3H6Y9"/>
<feature type="non-terminal residue" evidence="3">
    <location>
        <position position="87"/>
    </location>
</feature>
<dbReference type="PROSITE" id="PS50836">
    <property type="entry name" value="DOMON"/>
    <property type="match status" value="1"/>
</dbReference>
<accession>A0A8S3H6Y9</accession>
<evidence type="ECO:0000313" key="2">
    <source>
        <dbReference type="EMBL" id="CAF5067079.1"/>
    </source>
</evidence>
<dbReference type="Proteomes" id="UP000681720">
    <property type="component" value="Unassembled WGS sequence"/>
</dbReference>
<dbReference type="EMBL" id="CAJOBH010229803">
    <property type="protein sequence ID" value="CAF5067079.1"/>
    <property type="molecule type" value="Genomic_DNA"/>
</dbReference>
<gene>
    <name evidence="2" type="ORF">BYL167_LOCUS60069</name>
    <name evidence="3" type="ORF">GIL414_LOCUS68075</name>
</gene>
<evidence type="ECO:0000259" key="1">
    <source>
        <dbReference type="PROSITE" id="PS50836"/>
    </source>
</evidence>
<feature type="non-terminal residue" evidence="3">
    <location>
        <position position="1"/>
    </location>
</feature>
<protein>
    <recommendedName>
        <fullName evidence="1">DOMON domain-containing protein</fullName>
    </recommendedName>
</protein>
<name>A0A8S3H6Y9_9BILA</name>
<organism evidence="3 4">
    <name type="scientific">Rotaria magnacalcarata</name>
    <dbReference type="NCBI Taxonomy" id="392030"/>
    <lineage>
        <taxon>Eukaryota</taxon>
        <taxon>Metazoa</taxon>
        <taxon>Spiralia</taxon>
        <taxon>Gnathifera</taxon>
        <taxon>Rotifera</taxon>
        <taxon>Eurotatoria</taxon>
        <taxon>Bdelloidea</taxon>
        <taxon>Philodinida</taxon>
        <taxon>Philodinidae</taxon>
        <taxon>Rotaria</taxon>
    </lineage>
</organism>
<evidence type="ECO:0000313" key="3">
    <source>
        <dbReference type="EMBL" id="CAF5177138.1"/>
    </source>
</evidence>